<dbReference type="EMBL" id="OZ019909">
    <property type="protein sequence ID" value="CAK9209512.1"/>
    <property type="molecule type" value="Genomic_DNA"/>
</dbReference>
<feature type="region of interest" description="Disordered" evidence="1">
    <location>
        <begin position="1"/>
        <end position="114"/>
    </location>
</feature>
<evidence type="ECO:0000313" key="3">
    <source>
        <dbReference type="Proteomes" id="UP001497512"/>
    </source>
</evidence>
<accession>A0ABP0U0G1</accession>
<sequence>MATRGHPISNVAPAAEHVDAEGTGPEYDYPTTEKDEPIPVVKEGEEVPLGGEGTEPVVGEDDPELTDAEIAAEEKLESRDAGEWSEDMAQNEPLPGEEEETIPEDFETLPSDRG</sequence>
<feature type="compositionally biased region" description="Basic and acidic residues" evidence="1">
    <location>
        <begin position="31"/>
        <end position="45"/>
    </location>
</feature>
<evidence type="ECO:0000256" key="1">
    <source>
        <dbReference type="SAM" id="MobiDB-lite"/>
    </source>
</evidence>
<feature type="compositionally biased region" description="Acidic residues" evidence="1">
    <location>
        <begin position="58"/>
        <end position="71"/>
    </location>
</feature>
<evidence type="ECO:0000313" key="2">
    <source>
        <dbReference type="EMBL" id="CAK9209512.1"/>
    </source>
</evidence>
<keyword evidence="3" id="KW-1185">Reference proteome</keyword>
<name>A0ABP0U0G1_9BRYO</name>
<proteinExistence type="predicted"/>
<gene>
    <name evidence="2" type="ORF">CSSPTR1EN2_LOCUS9801</name>
</gene>
<organism evidence="2 3">
    <name type="scientific">Sphagnum troendelagicum</name>
    <dbReference type="NCBI Taxonomy" id="128251"/>
    <lineage>
        <taxon>Eukaryota</taxon>
        <taxon>Viridiplantae</taxon>
        <taxon>Streptophyta</taxon>
        <taxon>Embryophyta</taxon>
        <taxon>Bryophyta</taxon>
        <taxon>Sphagnophytina</taxon>
        <taxon>Sphagnopsida</taxon>
        <taxon>Sphagnales</taxon>
        <taxon>Sphagnaceae</taxon>
        <taxon>Sphagnum</taxon>
    </lineage>
</organism>
<feature type="compositionally biased region" description="Acidic residues" evidence="1">
    <location>
        <begin position="95"/>
        <end position="107"/>
    </location>
</feature>
<protein>
    <submittedName>
        <fullName evidence="2">Uncharacterized protein</fullName>
    </submittedName>
</protein>
<feature type="compositionally biased region" description="Basic and acidic residues" evidence="1">
    <location>
        <begin position="72"/>
        <end position="82"/>
    </location>
</feature>
<dbReference type="Proteomes" id="UP001497512">
    <property type="component" value="Chromosome 17"/>
</dbReference>
<reference evidence="2" key="1">
    <citation type="submission" date="2024-02" db="EMBL/GenBank/DDBJ databases">
        <authorList>
            <consortium name="ELIXIR-Norway"/>
            <consortium name="Elixir Norway"/>
        </authorList>
    </citation>
    <scope>NUCLEOTIDE SEQUENCE</scope>
</reference>